<dbReference type="InterPro" id="IPR016039">
    <property type="entry name" value="Thiolase-like"/>
</dbReference>
<sequence length="326" mass="35802">MNHLTIKALASYVPEKRVSNDDLAEFIDTSDEWISQRTGIKFRHISLLENTSDLCVKAAQNLLQKATWQAEDLDLIIVATMTPDSTTPSTAAIVQGKIGASNAFAFDISVACSGFEYALVTASRLLDGRHVKKAMVLGGENISKTLDWHDRTTCVLFGDGAAGALIEQDETMSSELLGYSLKTFGEDFDKISNQKTKPLTTFPPTSFEQVVTPFYMEGRAVYNFTTRIVPEVMRAAVQDSNLTLDQIDLFVLHQANARIIKTMAKKMHQPLEKFPMNISEYGNTSGASVPLLLCDLEKIGRLQRGQNIMLCGFGGGLSAGACVIRY</sequence>
<dbReference type="InterPro" id="IPR013751">
    <property type="entry name" value="ACP_syn_III_N"/>
</dbReference>
<proteinExistence type="inferred from homology"/>
<dbReference type="InterPro" id="IPR004655">
    <property type="entry name" value="FabH"/>
</dbReference>
<comment type="catalytic activity">
    <reaction evidence="9">
        <text>malonyl-[ACP] + acetyl-CoA + H(+) = 3-oxobutanoyl-[ACP] + CO2 + CoA</text>
        <dbReference type="Rhea" id="RHEA:12080"/>
        <dbReference type="Rhea" id="RHEA-COMP:9623"/>
        <dbReference type="Rhea" id="RHEA-COMP:9625"/>
        <dbReference type="ChEBI" id="CHEBI:15378"/>
        <dbReference type="ChEBI" id="CHEBI:16526"/>
        <dbReference type="ChEBI" id="CHEBI:57287"/>
        <dbReference type="ChEBI" id="CHEBI:57288"/>
        <dbReference type="ChEBI" id="CHEBI:78449"/>
        <dbReference type="ChEBI" id="CHEBI:78450"/>
        <dbReference type="EC" id="2.3.1.180"/>
    </reaction>
</comment>
<accession>A0ABY1AAJ4</accession>
<keyword evidence="5 9" id="KW-0443">Lipid metabolism</keyword>
<feature type="domain" description="Beta-ketoacyl-[acyl-carrier-protein] synthase III C-terminal" evidence="10">
    <location>
        <begin position="238"/>
        <end position="326"/>
    </location>
</feature>
<dbReference type="PANTHER" id="PTHR43091">
    <property type="entry name" value="3-OXOACYL-[ACYL-CARRIER-PROTEIN] SYNTHASE"/>
    <property type="match status" value="1"/>
</dbReference>
<comment type="caution">
    <text evidence="12">The sequence shown here is derived from an EMBL/GenBank/DDBJ whole genome shotgun (WGS) entry which is preliminary data.</text>
</comment>
<feature type="domain" description="Beta-ketoacyl-[acyl-carrier-protein] synthase III N-terminal" evidence="11">
    <location>
        <begin position="106"/>
        <end position="183"/>
    </location>
</feature>
<dbReference type="Pfam" id="PF08545">
    <property type="entry name" value="ACP_syn_III"/>
    <property type="match status" value="1"/>
</dbReference>
<dbReference type="PANTHER" id="PTHR43091:SF1">
    <property type="entry name" value="BETA-KETOACYL-[ACYL-CARRIER-PROTEIN] SYNTHASE III, CHLOROPLASTIC"/>
    <property type="match status" value="1"/>
</dbReference>
<dbReference type="CDD" id="cd00830">
    <property type="entry name" value="KAS_III"/>
    <property type="match status" value="1"/>
</dbReference>
<keyword evidence="8 9" id="KW-0012">Acyltransferase</keyword>
<dbReference type="EC" id="2.3.1.180" evidence="9"/>
<comment type="subcellular location">
    <subcellularLocation>
        <location evidence="9">Cytoplasm</location>
    </subcellularLocation>
</comment>
<feature type="region of interest" description="ACP-binding" evidence="9">
    <location>
        <begin position="254"/>
        <end position="258"/>
    </location>
</feature>
<evidence type="ECO:0000256" key="6">
    <source>
        <dbReference type="ARBA" id="ARBA00023160"/>
    </source>
</evidence>
<dbReference type="Gene3D" id="3.40.47.10">
    <property type="match status" value="1"/>
</dbReference>
<name>A0ABY1AAJ4_9LACO</name>
<keyword evidence="2 9" id="KW-0444">Lipid biosynthesis</keyword>
<dbReference type="HAMAP" id="MF_01815">
    <property type="entry name" value="FabH"/>
    <property type="match status" value="1"/>
</dbReference>
<keyword evidence="3 9" id="KW-0808">Transferase</keyword>
<comment type="similarity">
    <text evidence="1 9">Belongs to the thiolase-like superfamily. FabH family.</text>
</comment>
<dbReference type="InterPro" id="IPR013747">
    <property type="entry name" value="ACP_syn_III_C"/>
</dbReference>
<dbReference type="NCBIfam" id="TIGR00747">
    <property type="entry name" value="fabH"/>
    <property type="match status" value="1"/>
</dbReference>
<evidence type="ECO:0000256" key="9">
    <source>
        <dbReference type="HAMAP-Rule" id="MF_01815"/>
    </source>
</evidence>
<comment type="domain">
    <text evidence="9">The last Arg residue of the ACP-binding site is essential for the weak association between ACP/AcpP and FabH.</text>
</comment>
<dbReference type="Pfam" id="PF08541">
    <property type="entry name" value="ACP_syn_III_C"/>
    <property type="match status" value="1"/>
</dbReference>
<comment type="function">
    <text evidence="9">Catalyzes the condensation reaction of fatty acid synthesis by the addition to an acyl acceptor of two carbons from malonyl-ACP. Catalyzes the first condensation reaction which initiates fatty acid synthesis and may therefore play a role in governing the total rate of fatty acid production. Possesses both acetoacetyl-ACP synthase and acetyl transacylase activities. Its substrate specificity determines the biosynthesis of branched-chain and/or straight-chain of fatty acids.</text>
</comment>
<feature type="active site" evidence="9">
    <location>
        <position position="112"/>
    </location>
</feature>
<dbReference type="Proteomes" id="UP000182089">
    <property type="component" value="Unassembled WGS sequence"/>
</dbReference>
<evidence type="ECO:0000256" key="4">
    <source>
        <dbReference type="ARBA" id="ARBA00022832"/>
    </source>
</evidence>
<dbReference type="NCBIfam" id="NF006829">
    <property type="entry name" value="PRK09352.1"/>
    <property type="match status" value="1"/>
</dbReference>
<keyword evidence="4 9" id="KW-0276">Fatty acid metabolism</keyword>
<keyword evidence="7 9" id="KW-0511">Multifunctional enzyme</keyword>
<evidence type="ECO:0000259" key="10">
    <source>
        <dbReference type="Pfam" id="PF08541"/>
    </source>
</evidence>
<evidence type="ECO:0000313" key="12">
    <source>
        <dbReference type="EMBL" id="SEM53672.1"/>
    </source>
</evidence>
<comment type="pathway">
    <text evidence="9">Lipid metabolism; fatty acid biosynthesis.</text>
</comment>
<reference evidence="12 13" key="1">
    <citation type="submission" date="2016-10" db="EMBL/GenBank/DDBJ databases">
        <authorList>
            <person name="Varghese N."/>
            <person name="Submissions S."/>
        </authorList>
    </citation>
    <scope>NUCLEOTIDE SEQUENCE [LARGE SCALE GENOMIC DNA]</scope>
    <source>
        <strain evidence="12 13">WC1T17</strain>
    </source>
</reference>
<gene>
    <name evidence="9" type="primary">fabH</name>
    <name evidence="12" type="ORF">SAMN05216431_10426</name>
</gene>
<evidence type="ECO:0000256" key="5">
    <source>
        <dbReference type="ARBA" id="ARBA00023098"/>
    </source>
</evidence>
<evidence type="ECO:0000256" key="2">
    <source>
        <dbReference type="ARBA" id="ARBA00022516"/>
    </source>
</evidence>
<dbReference type="SUPFAM" id="SSF53901">
    <property type="entry name" value="Thiolase-like"/>
    <property type="match status" value="1"/>
</dbReference>
<evidence type="ECO:0000256" key="8">
    <source>
        <dbReference type="ARBA" id="ARBA00023315"/>
    </source>
</evidence>
<dbReference type="EMBL" id="FOCC01000004">
    <property type="protein sequence ID" value="SEM53672.1"/>
    <property type="molecule type" value="Genomic_DNA"/>
</dbReference>
<keyword evidence="6 9" id="KW-0275">Fatty acid biosynthesis</keyword>
<evidence type="ECO:0000259" key="11">
    <source>
        <dbReference type="Pfam" id="PF08545"/>
    </source>
</evidence>
<feature type="active site" evidence="9">
    <location>
        <position position="253"/>
    </location>
</feature>
<evidence type="ECO:0000256" key="1">
    <source>
        <dbReference type="ARBA" id="ARBA00008642"/>
    </source>
</evidence>
<keyword evidence="9" id="KW-0963">Cytoplasm</keyword>
<feature type="active site" evidence="9">
    <location>
        <position position="283"/>
    </location>
</feature>
<protein>
    <recommendedName>
        <fullName evidence="9">Beta-ketoacyl-[acyl-carrier-protein] synthase III</fullName>
        <shortName evidence="9">Beta-ketoacyl-ACP synthase III</shortName>
        <shortName evidence="9">KAS III</shortName>
        <ecNumber evidence="9">2.3.1.180</ecNumber>
    </recommendedName>
    <alternativeName>
        <fullName evidence="9">3-oxoacyl-[acyl-carrier-protein] synthase 3</fullName>
    </alternativeName>
    <alternativeName>
        <fullName evidence="9">3-oxoacyl-[acyl-carrier-protein] synthase III</fullName>
    </alternativeName>
</protein>
<evidence type="ECO:0000256" key="3">
    <source>
        <dbReference type="ARBA" id="ARBA00022679"/>
    </source>
</evidence>
<evidence type="ECO:0000256" key="7">
    <source>
        <dbReference type="ARBA" id="ARBA00023268"/>
    </source>
</evidence>
<organism evidence="12 13">
    <name type="scientific">Ligilactobacillus ruminis</name>
    <dbReference type="NCBI Taxonomy" id="1623"/>
    <lineage>
        <taxon>Bacteria</taxon>
        <taxon>Bacillati</taxon>
        <taxon>Bacillota</taxon>
        <taxon>Bacilli</taxon>
        <taxon>Lactobacillales</taxon>
        <taxon>Lactobacillaceae</taxon>
        <taxon>Ligilactobacillus</taxon>
    </lineage>
</organism>
<evidence type="ECO:0000313" key="13">
    <source>
        <dbReference type="Proteomes" id="UP000182089"/>
    </source>
</evidence>
<comment type="subunit">
    <text evidence="9">Homodimer.</text>
</comment>